<proteinExistence type="predicted"/>
<dbReference type="Pfam" id="PF05514">
    <property type="entry name" value="HR_lesion"/>
    <property type="match status" value="1"/>
</dbReference>
<feature type="non-terminal residue" evidence="2">
    <location>
        <position position="1"/>
    </location>
</feature>
<protein>
    <recommendedName>
        <fullName evidence="4">HR-like lesion-inducer</fullName>
    </recommendedName>
</protein>
<reference evidence="2 3" key="1">
    <citation type="submission" date="2019-07" db="EMBL/GenBank/DDBJ databases">
        <title>WGS assembly of Gossypium mustelinum.</title>
        <authorList>
            <person name="Chen Z.J."/>
            <person name="Sreedasyam A."/>
            <person name="Ando A."/>
            <person name="Song Q."/>
            <person name="De L."/>
            <person name="Hulse-Kemp A."/>
            <person name="Ding M."/>
            <person name="Ye W."/>
            <person name="Kirkbride R."/>
            <person name="Jenkins J."/>
            <person name="Plott C."/>
            <person name="Lovell J."/>
            <person name="Lin Y.-M."/>
            <person name="Vaughn R."/>
            <person name="Liu B."/>
            <person name="Li W."/>
            <person name="Simpson S."/>
            <person name="Scheffler B."/>
            <person name="Saski C."/>
            <person name="Grover C."/>
            <person name="Hu G."/>
            <person name="Conover J."/>
            <person name="Carlson J."/>
            <person name="Shu S."/>
            <person name="Boston L."/>
            <person name="Williams M."/>
            <person name="Peterson D."/>
            <person name="Mcgee K."/>
            <person name="Jones D."/>
            <person name="Wendel J."/>
            <person name="Stelly D."/>
            <person name="Grimwood J."/>
            <person name="Schmutz J."/>
        </authorList>
    </citation>
    <scope>NUCLEOTIDE SEQUENCE [LARGE SCALE GENOMIC DNA]</scope>
    <source>
        <strain evidence="2">1408120.09</strain>
    </source>
</reference>
<feature type="transmembrane region" description="Helical" evidence="1">
    <location>
        <begin position="81"/>
        <end position="102"/>
    </location>
</feature>
<evidence type="ECO:0000313" key="3">
    <source>
        <dbReference type="Proteomes" id="UP000323597"/>
    </source>
</evidence>
<dbReference type="InterPro" id="IPR008637">
    <property type="entry name" value="HR_lesion"/>
</dbReference>
<keyword evidence="1" id="KW-1133">Transmembrane helix</keyword>
<keyword evidence="3" id="KW-1185">Reference proteome</keyword>
<evidence type="ECO:0000256" key="1">
    <source>
        <dbReference type="SAM" id="Phobius"/>
    </source>
</evidence>
<dbReference type="PANTHER" id="PTHR31474:SF4">
    <property type="entry name" value="NICOTIANA LESION-INDUCING LIKE"/>
    <property type="match status" value="1"/>
</dbReference>
<organism evidence="2 3">
    <name type="scientific">Gossypium mustelinum</name>
    <name type="common">Cotton</name>
    <name type="synonym">Gossypium caicoense</name>
    <dbReference type="NCBI Taxonomy" id="34275"/>
    <lineage>
        <taxon>Eukaryota</taxon>
        <taxon>Viridiplantae</taxon>
        <taxon>Streptophyta</taxon>
        <taxon>Embryophyta</taxon>
        <taxon>Tracheophyta</taxon>
        <taxon>Spermatophyta</taxon>
        <taxon>Magnoliopsida</taxon>
        <taxon>eudicotyledons</taxon>
        <taxon>Gunneridae</taxon>
        <taxon>Pentapetalae</taxon>
        <taxon>rosids</taxon>
        <taxon>malvids</taxon>
        <taxon>Malvales</taxon>
        <taxon>Malvaceae</taxon>
        <taxon>Malvoideae</taxon>
        <taxon>Gossypium</taxon>
    </lineage>
</organism>
<accession>A0A5D2S0H3</accession>
<dbReference type="EMBL" id="CM017661">
    <property type="protein sequence ID" value="TYI45838.1"/>
    <property type="molecule type" value="Genomic_DNA"/>
</dbReference>
<evidence type="ECO:0000313" key="2">
    <source>
        <dbReference type="EMBL" id="TYI45838.1"/>
    </source>
</evidence>
<dbReference type="PANTHER" id="PTHR31474">
    <property type="entry name" value="HR-LIKE LESION-INDUCER"/>
    <property type="match status" value="1"/>
</dbReference>
<feature type="transmembrane region" description="Helical" evidence="1">
    <location>
        <begin position="34"/>
        <end position="61"/>
    </location>
</feature>
<evidence type="ECO:0008006" key="4">
    <source>
        <dbReference type="Google" id="ProtNLM"/>
    </source>
</evidence>
<name>A0A5D2S0H3_GOSMU</name>
<sequence length="164" mass="18967">ELIPKLDLAKKHISSQLHVNLPDIEVRQLVATAIILKGLGAILFVFGHGFGALLLFVYLLVSTPLLYDFYNYRPNEPQYSVLLGDFMQCVAQCGALIFFVGMKNSMPKRQLRRKAPKQKSYLDVFKEIVRKKVARMRNFLWLLKTEKLRQMQKQPKLMLGNLML</sequence>
<dbReference type="AlphaFoldDB" id="A0A5D2S0H3"/>
<gene>
    <name evidence="2" type="ORF">E1A91_D13G066200v1</name>
</gene>
<keyword evidence="1" id="KW-0472">Membrane</keyword>
<keyword evidence="1" id="KW-0812">Transmembrane</keyword>
<dbReference type="Proteomes" id="UP000323597">
    <property type="component" value="Chromosome D13"/>
</dbReference>